<dbReference type="Gene3D" id="3.60.21.10">
    <property type="match status" value="1"/>
</dbReference>
<evidence type="ECO:0000259" key="2">
    <source>
        <dbReference type="Pfam" id="PF14008"/>
    </source>
</evidence>
<dbReference type="CDD" id="cd00839">
    <property type="entry name" value="MPP_PAPs"/>
    <property type="match status" value="1"/>
</dbReference>
<name>A0A8S3YK37_9EUPU</name>
<keyword evidence="1" id="KW-0732">Signal</keyword>
<dbReference type="InterPro" id="IPR041792">
    <property type="entry name" value="MPP_PAP"/>
</dbReference>
<proteinExistence type="predicted"/>
<evidence type="ECO:0000313" key="5">
    <source>
        <dbReference type="Proteomes" id="UP000678393"/>
    </source>
</evidence>
<dbReference type="SUPFAM" id="SSF56300">
    <property type="entry name" value="Metallo-dependent phosphatases"/>
    <property type="match status" value="1"/>
</dbReference>
<dbReference type="InterPro" id="IPR008963">
    <property type="entry name" value="Purple_acid_Pase-like_N"/>
</dbReference>
<dbReference type="GO" id="GO:0003993">
    <property type="term" value="F:acid phosphatase activity"/>
    <property type="evidence" value="ECO:0007669"/>
    <property type="project" value="InterPro"/>
</dbReference>
<dbReference type="Pfam" id="PF16656">
    <property type="entry name" value="Pur_ac_phosph_N"/>
    <property type="match status" value="1"/>
</dbReference>
<dbReference type="Pfam" id="PF14008">
    <property type="entry name" value="Metallophos_C"/>
    <property type="match status" value="1"/>
</dbReference>
<dbReference type="SUPFAM" id="SSF49363">
    <property type="entry name" value="Purple acid phosphatase, N-terminal domain"/>
    <property type="match status" value="1"/>
</dbReference>
<dbReference type="AlphaFoldDB" id="A0A8S3YK37"/>
<dbReference type="EMBL" id="CAJHNH020000413">
    <property type="protein sequence ID" value="CAG5117483.1"/>
    <property type="molecule type" value="Genomic_DNA"/>
</dbReference>
<organism evidence="4 5">
    <name type="scientific">Candidula unifasciata</name>
    <dbReference type="NCBI Taxonomy" id="100452"/>
    <lineage>
        <taxon>Eukaryota</taxon>
        <taxon>Metazoa</taxon>
        <taxon>Spiralia</taxon>
        <taxon>Lophotrochozoa</taxon>
        <taxon>Mollusca</taxon>
        <taxon>Gastropoda</taxon>
        <taxon>Heterobranchia</taxon>
        <taxon>Euthyneura</taxon>
        <taxon>Panpulmonata</taxon>
        <taxon>Eupulmonata</taxon>
        <taxon>Stylommatophora</taxon>
        <taxon>Helicina</taxon>
        <taxon>Helicoidea</taxon>
        <taxon>Geomitridae</taxon>
        <taxon>Candidula</taxon>
    </lineage>
</organism>
<evidence type="ECO:0000256" key="1">
    <source>
        <dbReference type="ARBA" id="ARBA00022729"/>
    </source>
</evidence>
<dbReference type="InterPro" id="IPR029052">
    <property type="entry name" value="Metallo-depent_PP-like"/>
</dbReference>
<feature type="domain" description="Purple acid phosphatase C-terminal" evidence="2">
    <location>
        <begin position="316"/>
        <end position="381"/>
    </location>
</feature>
<feature type="non-terminal residue" evidence="4">
    <location>
        <position position="1"/>
    </location>
</feature>
<dbReference type="InterPro" id="IPR025733">
    <property type="entry name" value="PAPs_C"/>
</dbReference>
<protein>
    <recommendedName>
        <fullName evidence="6">Acid phosphatase</fullName>
    </recommendedName>
</protein>
<evidence type="ECO:0000313" key="4">
    <source>
        <dbReference type="EMBL" id="CAG5117483.1"/>
    </source>
</evidence>
<dbReference type="InterPro" id="IPR015914">
    <property type="entry name" value="PAPs_N"/>
</dbReference>
<feature type="domain" description="Purple acid phosphatase N-terminal" evidence="3">
    <location>
        <begin position="4"/>
        <end position="85"/>
    </location>
</feature>
<dbReference type="OrthoDB" id="45007at2759"/>
<keyword evidence="5" id="KW-1185">Reference proteome</keyword>
<reference evidence="4" key="1">
    <citation type="submission" date="2021-04" db="EMBL/GenBank/DDBJ databases">
        <authorList>
            <consortium name="Molecular Ecology Group"/>
        </authorList>
    </citation>
    <scope>NUCLEOTIDE SEQUENCE</scope>
</reference>
<gene>
    <name evidence="4" type="ORF">CUNI_LOCUS3041</name>
</gene>
<feature type="non-terminal residue" evidence="4">
    <location>
        <position position="393"/>
    </location>
</feature>
<dbReference type="Gene3D" id="2.60.40.380">
    <property type="entry name" value="Purple acid phosphatase-like, N-terminal"/>
    <property type="match status" value="1"/>
</dbReference>
<evidence type="ECO:0008006" key="6">
    <source>
        <dbReference type="Google" id="ProtNLM"/>
    </source>
</evidence>
<dbReference type="Proteomes" id="UP000678393">
    <property type="component" value="Unassembled WGS sequence"/>
</dbReference>
<comment type="caution">
    <text evidence="4">The sequence shown here is derived from an EMBL/GenBank/DDBJ whole genome shotgun (WGS) entry which is preliminary data.</text>
</comment>
<evidence type="ECO:0000259" key="3">
    <source>
        <dbReference type="Pfam" id="PF16656"/>
    </source>
</evidence>
<accession>A0A8S3YK37</accession>
<dbReference type="GO" id="GO:0046872">
    <property type="term" value="F:metal ion binding"/>
    <property type="evidence" value="ECO:0007669"/>
    <property type="project" value="InterPro"/>
</dbReference>
<dbReference type="PANTHER" id="PTHR45867">
    <property type="entry name" value="PURPLE ACID PHOSPHATASE"/>
    <property type="match status" value="1"/>
</dbReference>
<sequence length="393" mass="43804">LCEPQQVHISYGSSTTEMNVMWSTKGSCETGVHYAPHPWDLNMEAVGKHIQLDESLNGTFPFIHRVVLKDLLPSTTYYFRPHVKASTGTGSFFFTVPASGNESWCQSFLVVSNIDTERKMMQSVITDAQSGKYSAVLYGGDLEDSGDALLSDLEQAAGYVPLMTVPGKKDGLYLYRNTFSMPGTDWPMPGNKLWYSFNVGLVHFLVYSTDVLFEADSKNAKAQQDWIVNDLKEAKKKRSETPWIIAIGSQPMYCSFGVLDGDDCLQNTSKVRHGFEDMFYIFAVDLVIETRHTVYERTWPQYKGVVVTDSYLNPKAPIEVIIGSNSGGQNVGGTSDANGTTDWSAFHLAGPATNSYGRLTVDNSSHLHWQWISSVDHSMMDNFWIIQDSHGGF</sequence>